<dbReference type="InterPro" id="IPR043504">
    <property type="entry name" value="Peptidase_S1_PA_chymotrypsin"/>
</dbReference>
<evidence type="ECO:0000256" key="3">
    <source>
        <dbReference type="ARBA" id="ARBA00022801"/>
    </source>
</evidence>
<keyword evidence="9" id="KW-1185">Reference proteome</keyword>
<dbReference type="InterPro" id="IPR018114">
    <property type="entry name" value="TRYPSIN_HIS"/>
</dbReference>
<evidence type="ECO:0000259" key="7">
    <source>
        <dbReference type="PROSITE" id="PS50240"/>
    </source>
</evidence>
<comment type="caution">
    <text evidence="8">The sequence shown here is derived from an EMBL/GenBank/DDBJ whole genome shotgun (WGS) entry which is preliminary data.</text>
</comment>
<feature type="domain" description="Peptidase S1" evidence="7">
    <location>
        <begin position="27"/>
        <end position="204"/>
    </location>
</feature>
<dbReference type="GO" id="GO:0004252">
    <property type="term" value="F:serine-type endopeptidase activity"/>
    <property type="evidence" value="ECO:0007669"/>
    <property type="project" value="InterPro"/>
</dbReference>
<accession>A0AA39FY33</accession>
<dbReference type="InterPro" id="IPR050430">
    <property type="entry name" value="Peptidase_S1"/>
</dbReference>
<dbReference type="Pfam" id="PF00089">
    <property type="entry name" value="Trypsin"/>
    <property type="match status" value="2"/>
</dbReference>
<feature type="chain" id="PRO_5041370596" description="Peptidase S1 domain-containing protein" evidence="6">
    <location>
        <begin position="17"/>
        <end position="204"/>
    </location>
</feature>
<reference evidence="8" key="2">
    <citation type="submission" date="2023-03" db="EMBL/GenBank/DDBJ databases">
        <authorList>
            <person name="Inwood S.N."/>
            <person name="Skelly J.G."/>
            <person name="Guhlin J."/>
            <person name="Harrop T.W.R."/>
            <person name="Goldson S.G."/>
            <person name="Dearden P.K."/>
        </authorList>
    </citation>
    <scope>NUCLEOTIDE SEQUENCE</scope>
    <source>
        <strain evidence="8">Irish</strain>
        <tissue evidence="8">Whole body</tissue>
    </source>
</reference>
<comment type="similarity">
    <text evidence="1">Belongs to the peptidase S1 family.</text>
</comment>
<keyword evidence="5" id="KW-1015">Disulfide bond</keyword>
<dbReference type="PANTHER" id="PTHR24276">
    <property type="entry name" value="POLYSERASE-RELATED"/>
    <property type="match status" value="1"/>
</dbReference>
<dbReference type="Proteomes" id="UP001168990">
    <property type="component" value="Unassembled WGS sequence"/>
</dbReference>
<dbReference type="InterPro" id="IPR001314">
    <property type="entry name" value="Peptidase_S1A"/>
</dbReference>
<dbReference type="EMBL" id="JAQQBS010000001">
    <property type="protein sequence ID" value="KAK0177828.1"/>
    <property type="molecule type" value="Genomic_DNA"/>
</dbReference>
<dbReference type="Gene3D" id="2.40.10.10">
    <property type="entry name" value="Trypsin-like serine proteases"/>
    <property type="match status" value="3"/>
</dbReference>
<dbReference type="PROSITE" id="PS50240">
    <property type="entry name" value="TRYPSIN_DOM"/>
    <property type="match status" value="1"/>
</dbReference>
<sequence>MKTVLIFSALVIITQARITPSTFLGRIVNGEDVQSGEIPYQVSLQTMYNFHFCGGSVLTKNYVITAAHCVVDITFNEMKIIAGSTNLYHPKSTHAVEKIIVHENYTESDSWINDIALIKVESEFSISSILNYVSLPLSHEKIPAGSIAIVSGWGRLWGDSGGPLTVDGKLVGLVSWGVECGSTKYPTVYTRVSEYLDWIHANVV</sequence>
<dbReference type="GO" id="GO:0006508">
    <property type="term" value="P:proteolysis"/>
    <property type="evidence" value="ECO:0007669"/>
    <property type="project" value="UniProtKB-KW"/>
</dbReference>
<feature type="signal peptide" evidence="6">
    <location>
        <begin position="1"/>
        <end position="16"/>
    </location>
</feature>
<evidence type="ECO:0000256" key="4">
    <source>
        <dbReference type="ARBA" id="ARBA00022825"/>
    </source>
</evidence>
<keyword evidence="2" id="KW-0645">Protease</keyword>
<evidence type="ECO:0000256" key="1">
    <source>
        <dbReference type="ARBA" id="ARBA00007664"/>
    </source>
</evidence>
<dbReference type="SMART" id="SM00020">
    <property type="entry name" value="Tryp_SPc"/>
    <property type="match status" value="1"/>
</dbReference>
<evidence type="ECO:0000256" key="2">
    <source>
        <dbReference type="ARBA" id="ARBA00022670"/>
    </source>
</evidence>
<keyword evidence="3" id="KW-0378">Hydrolase</keyword>
<keyword evidence="4" id="KW-0720">Serine protease</keyword>
<dbReference type="AlphaFoldDB" id="A0AA39FY33"/>
<dbReference type="SUPFAM" id="SSF50494">
    <property type="entry name" value="Trypsin-like serine proteases"/>
    <property type="match status" value="1"/>
</dbReference>
<proteinExistence type="inferred from homology"/>
<dbReference type="InterPro" id="IPR009003">
    <property type="entry name" value="Peptidase_S1_PA"/>
</dbReference>
<protein>
    <recommendedName>
        <fullName evidence="7">Peptidase S1 domain-containing protein</fullName>
    </recommendedName>
</protein>
<dbReference type="FunFam" id="2.40.10.10:FF:000073">
    <property type="entry name" value="Trypsin alpha"/>
    <property type="match status" value="1"/>
</dbReference>
<dbReference type="InterPro" id="IPR001254">
    <property type="entry name" value="Trypsin_dom"/>
</dbReference>
<evidence type="ECO:0000256" key="6">
    <source>
        <dbReference type="SAM" id="SignalP"/>
    </source>
</evidence>
<evidence type="ECO:0000256" key="5">
    <source>
        <dbReference type="ARBA" id="ARBA00023157"/>
    </source>
</evidence>
<gene>
    <name evidence="8" type="ORF">PV328_001837</name>
</gene>
<dbReference type="CDD" id="cd00190">
    <property type="entry name" value="Tryp_SPc"/>
    <property type="match status" value="1"/>
</dbReference>
<keyword evidence="6" id="KW-0732">Signal</keyword>
<dbReference type="PANTHER" id="PTHR24276:SF98">
    <property type="entry name" value="FI18310P1-RELATED"/>
    <property type="match status" value="1"/>
</dbReference>
<organism evidence="8 9">
    <name type="scientific">Microctonus aethiopoides</name>
    <dbReference type="NCBI Taxonomy" id="144406"/>
    <lineage>
        <taxon>Eukaryota</taxon>
        <taxon>Metazoa</taxon>
        <taxon>Ecdysozoa</taxon>
        <taxon>Arthropoda</taxon>
        <taxon>Hexapoda</taxon>
        <taxon>Insecta</taxon>
        <taxon>Pterygota</taxon>
        <taxon>Neoptera</taxon>
        <taxon>Endopterygota</taxon>
        <taxon>Hymenoptera</taxon>
        <taxon>Apocrita</taxon>
        <taxon>Ichneumonoidea</taxon>
        <taxon>Braconidae</taxon>
        <taxon>Euphorinae</taxon>
        <taxon>Microctonus</taxon>
    </lineage>
</organism>
<name>A0AA39FY33_9HYME</name>
<reference evidence="8" key="1">
    <citation type="journal article" date="2023" name="bioRxiv">
        <title>Scaffold-level genome assemblies of two parasitoid biocontrol wasps reveal the parthenogenesis mechanism and an associated novel virus.</title>
        <authorList>
            <person name="Inwood S."/>
            <person name="Skelly J."/>
            <person name="Guhlin J."/>
            <person name="Harrop T."/>
            <person name="Goldson S."/>
            <person name="Dearden P."/>
        </authorList>
    </citation>
    <scope>NUCLEOTIDE SEQUENCE</scope>
    <source>
        <strain evidence="8">Irish</strain>
        <tissue evidence="8">Whole body</tissue>
    </source>
</reference>
<evidence type="ECO:0000313" key="8">
    <source>
        <dbReference type="EMBL" id="KAK0177828.1"/>
    </source>
</evidence>
<dbReference type="PROSITE" id="PS00134">
    <property type="entry name" value="TRYPSIN_HIS"/>
    <property type="match status" value="1"/>
</dbReference>
<dbReference type="PRINTS" id="PR00722">
    <property type="entry name" value="CHYMOTRYPSIN"/>
</dbReference>
<evidence type="ECO:0000313" key="9">
    <source>
        <dbReference type="Proteomes" id="UP001168990"/>
    </source>
</evidence>